<reference evidence="1" key="1">
    <citation type="submission" date="2019-02" db="EMBL/GenBank/DDBJ databases">
        <authorList>
            <person name="Gruber-Vodicka R. H."/>
            <person name="Seah K. B. B."/>
        </authorList>
    </citation>
    <scope>NUCLEOTIDE SEQUENCE</scope>
    <source>
        <strain evidence="1">BECK_BZ131</strain>
    </source>
</reference>
<proteinExistence type="predicted"/>
<dbReference type="AlphaFoldDB" id="A0A450U3U7"/>
<gene>
    <name evidence="1" type="ORF">BECKFW1821C_GA0114237_114211</name>
</gene>
<name>A0A450U3U7_9GAMM</name>
<accession>A0A450U3U7</accession>
<dbReference type="EMBL" id="CAADFE010000142">
    <property type="protein sequence ID" value="VFJ77860.1"/>
    <property type="molecule type" value="Genomic_DNA"/>
</dbReference>
<organism evidence="1">
    <name type="scientific">Candidatus Kentrum sp. FW</name>
    <dbReference type="NCBI Taxonomy" id="2126338"/>
    <lineage>
        <taxon>Bacteria</taxon>
        <taxon>Pseudomonadati</taxon>
        <taxon>Pseudomonadota</taxon>
        <taxon>Gammaproteobacteria</taxon>
        <taxon>Candidatus Kentrum</taxon>
    </lineage>
</organism>
<evidence type="ECO:0000313" key="1">
    <source>
        <dbReference type="EMBL" id="VFJ77860.1"/>
    </source>
</evidence>
<sequence length="137" mass="15869">MLNKIADHPELYALLRQSCEKNDVCVTVCDELMENGDLRCDLINILKMDAYFSSKRIPDPPLSIDCLIIIKTGERAFGLTLVEPGKAKRGERLRLHEIKPKFDETISKFLLKDFANIFMNPDYTISYFRLWVVSNRI</sequence>
<protein>
    <submittedName>
        <fullName evidence="1">Uncharacterized protein</fullName>
    </submittedName>
</protein>